<dbReference type="RefSeq" id="WP_080861091.1">
    <property type="nucleotide sequence ID" value="NZ_CP077405.1"/>
</dbReference>
<dbReference type="Gene3D" id="3.20.20.140">
    <property type="entry name" value="Metal-dependent hydrolases"/>
    <property type="match status" value="1"/>
</dbReference>
<evidence type="ECO:0000313" key="2">
    <source>
        <dbReference type="EMBL" id="OQM39102.1"/>
    </source>
</evidence>
<dbReference type="EMBL" id="NAEW01000033">
    <property type="protein sequence ID" value="OQM39102.1"/>
    <property type="molecule type" value="Genomic_DNA"/>
</dbReference>
<dbReference type="SUPFAM" id="SSF51556">
    <property type="entry name" value="Metallo-dependent hydrolases"/>
    <property type="match status" value="1"/>
</dbReference>
<evidence type="ECO:0000259" key="1">
    <source>
        <dbReference type="Pfam" id="PF04909"/>
    </source>
</evidence>
<organism evidence="2 3">
    <name type="scientific">Citrobacter braakii</name>
    <dbReference type="NCBI Taxonomy" id="57706"/>
    <lineage>
        <taxon>Bacteria</taxon>
        <taxon>Pseudomonadati</taxon>
        <taxon>Pseudomonadota</taxon>
        <taxon>Gammaproteobacteria</taxon>
        <taxon>Enterobacterales</taxon>
        <taxon>Enterobacteriaceae</taxon>
        <taxon>Citrobacter</taxon>
        <taxon>Citrobacter freundii complex</taxon>
    </lineage>
</organism>
<dbReference type="InterPro" id="IPR032466">
    <property type="entry name" value="Metal_Hydrolase"/>
</dbReference>
<evidence type="ECO:0000313" key="3">
    <source>
        <dbReference type="Proteomes" id="UP000192573"/>
    </source>
</evidence>
<feature type="domain" description="Amidohydrolase-related" evidence="1">
    <location>
        <begin position="18"/>
        <end position="213"/>
    </location>
</feature>
<comment type="caution">
    <text evidence="2">The sequence shown here is derived from an EMBL/GenBank/DDBJ whole genome shotgun (WGS) entry which is preliminary data.</text>
</comment>
<dbReference type="GO" id="GO:0016787">
    <property type="term" value="F:hydrolase activity"/>
    <property type="evidence" value="ECO:0007669"/>
    <property type="project" value="InterPro"/>
</dbReference>
<reference evidence="2 3" key="1">
    <citation type="submission" date="2017-03" db="EMBL/GenBank/DDBJ databases">
        <authorList>
            <person name="Afonso C.L."/>
            <person name="Miller P.J."/>
            <person name="Scott M.A."/>
            <person name="Spackman E."/>
            <person name="Goraichik I."/>
            <person name="Dimitrov K.M."/>
            <person name="Suarez D.L."/>
            <person name="Swayne D.E."/>
        </authorList>
    </citation>
    <scope>NUCLEOTIDE SEQUENCE [LARGE SCALE GENOMIC DNA]</scope>
    <source>
        <strain evidence="2 3">ATCC 51113</strain>
    </source>
</reference>
<sequence>MVIDFNVTIGHFPEGKNIGHEDILKIMDRAGIEKAVVSTPGFYSDHEEVDFLYLETKKCLDRLIPFGILNPKSSQVESNLRRICDYGFKGIRFDPLNHGYSASQCAKLDEVLCWINLIKKPVSITTGITTSGDPAQWLSLIRKYPDLKFILLGMGAFDFGYGCVEYASQMENIYLETSLQYEIQIIKKAISVLDGDRILFGSGAPNKIPEVEILKIKSAIKNEELYKKITCSQAQKILLI</sequence>
<proteinExistence type="predicted"/>
<protein>
    <recommendedName>
        <fullName evidence="1">Amidohydrolase-related domain-containing protein</fullName>
    </recommendedName>
</protein>
<accession>A0A1V8NRQ3</accession>
<gene>
    <name evidence="2" type="ORF">BZK42_26580</name>
</gene>
<dbReference type="AlphaFoldDB" id="A0A1V8NRQ3"/>
<dbReference type="Proteomes" id="UP000192573">
    <property type="component" value="Unassembled WGS sequence"/>
</dbReference>
<name>A0A1V8NRQ3_CITBR</name>
<dbReference type="Pfam" id="PF04909">
    <property type="entry name" value="Amidohydro_2"/>
    <property type="match status" value="1"/>
</dbReference>
<dbReference type="InterPro" id="IPR006680">
    <property type="entry name" value="Amidohydro-rel"/>
</dbReference>